<dbReference type="CDD" id="cd00051">
    <property type="entry name" value="EFh"/>
    <property type="match status" value="1"/>
</dbReference>
<organism evidence="3 4">
    <name type="scientific">Sinanodonta woodiana</name>
    <name type="common">Chinese pond mussel</name>
    <name type="synonym">Anodonta woodiana</name>
    <dbReference type="NCBI Taxonomy" id="1069815"/>
    <lineage>
        <taxon>Eukaryota</taxon>
        <taxon>Metazoa</taxon>
        <taxon>Spiralia</taxon>
        <taxon>Lophotrochozoa</taxon>
        <taxon>Mollusca</taxon>
        <taxon>Bivalvia</taxon>
        <taxon>Autobranchia</taxon>
        <taxon>Heteroconchia</taxon>
        <taxon>Palaeoheterodonta</taxon>
        <taxon>Unionida</taxon>
        <taxon>Unionoidea</taxon>
        <taxon>Unionidae</taxon>
        <taxon>Unioninae</taxon>
        <taxon>Sinanodonta</taxon>
    </lineage>
</organism>
<feature type="region of interest" description="Disordered" evidence="1">
    <location>
        <begin position="207"/>
        <end position="226"/>
    </location>
</feature>
<dbReference type="Gene3D" id="1.10.238.10">
    <property type="entry name" value="EF-hand"/>
    <property type="match status" value="1"/>
</dbReference>
<dbReference type="EMBL" id="JBJQND010000015">
    <property type="protein sequence ID" value="KAL3853352.1"/>
    <property type="molecule type" value="Genomic_DNA"/>
</dbReference>
<evidence type="ECO:0000256" key="1">
    <source>
        <dbReference type="SAM" id="MobiDB-lite"/>
    </source>
</evidence>
<feature type="chain" id="PRO_5044799903" evidence="2">
    <location>
        <begin position="24"/>
        <end position="226"/>
    </location>
</feature>
<dbReference type="SUPFAM" id="SSF47473">
    <property type="entry name" value="EF-hand"/>
    <property type="match status" value="1"/>
</dbReference>
<name>A0ABD3UV66_SINWO</name>
<proteinExistence type="predicted"/>
<evidence type="ECO:0000256" key="2">
    <source>
        <dbReference type="SAM" id="SignalP"/>
    </source>
</evidence>
<feature type="signal peptide" evidence="2">
    <location>
        <begin position="1"/>
        <end position="23"/>
    </location>
</feature>
<dbReference type="Proteomes" id="UP001634394">
    <property type="component" value="Unassembled WGS sequence"/>
</dbReference>
<protein>
    <submittedName>
        <fullName evidence="3">Uncharacterized protein</fullName>
    </submittedName>
</protein>
<accession>A0ABD3UV66</accession>
<keyword evidence="4" id="KW-1185">Reference proteome</keyword>
<reference evidence="3 4" key="1">
    <citation type="submission" date="2024-11" db="EMBL/GenBank/DDBJ databases">
        <title>Chromosome-level genome assembly of the freshwater bivalve Anodonta woodiana.</title>
        <authorList>
            <person name="Chen X."/>
        </authorList>
    </citation>
    <scope>NUCLEOTIDE SEQUENCE [LARGE SCALE GENOMIC DNA]</scope>
    <source>
        <strain evidence="3">MN2024</strain>
        <tissue evidence="3">Gills</tissue>
    </source>
</reference>
<dbReference type="InterPro" id="IPR011992">
    <property type="entry name" value="EF-hand-dom_pair"/>
</dbReference>
<dbReference type="InterPro" id="IPR002048">
    <property type="entry name" value="EF_hand_dom"/>
</dbReference>
<keyword evidence="2" id="KW-0732">Signal</keyword>
<dbReference type="AlphaFoldDB" id="A0ABD3UV66"/>
<gene>
    <name evidence="3" type="ORF">ACJMK2_016900</name>
</gene>
<comment type="caution">
    <text evidence="3">The sequence shown here is derived from an EMBL/GenBank/DDBJ whole genome shotgun (WGS) entry which is preliminary data.</text>
</comment>
<sequence length="226" mass="25401">MSYFKTLLILLALTSALFDDSEAFRFRRLKDRVVNAVRRVGRAIRDVVKPICKLTCPKACPVLGTAVGLNPAITEVGCHIGCNKLCKRSIPDFVMSDVQYRVQPMSKDFSHYDLNGDKLISPEEFSRAENLPLLEVYDIFKFADVDGDYMLDTDEFETAPFVFTNEMAAKINSIIEKEGRKEDQDATTPKLASPSLDAKVQDIFNTTQSREETAPSSKTWNITSEV</sequence>
<evidence type="ECO:0000313" key="4">
    <source>
        <dbReference type="Proteomes" id="UP001634394"/>
    </source>
</evidence>
<evidence type="ECO:0000313" key="3">
    <source>
        <dbReference type="EMBL" id="KAL3853352.1"/>
    </source>
</evidence>